<dbReference type="RefSeq" id="WP_207704879.1">
    <property type="nucleotide sequence ID" value="NZ_JAFREL020000002.1"/>
</dbReference>
<keyword evidence="2" id="KW-1185">Reference proteome</keyword>
<dbReference type="InterPro" id="IPR045507">
    <property type="entry name" value="DUF6483"/>
</dbReference>
<accession>A0ABV0EPT0</accession>
<gene>
    <name evidence="1" type="ORF">JZO67_002584</name>
</gene>
<reference evidence="1 2" key="1">
    <citation type="submission" date="2021-03" db="EMBL/GenBank/DDBJ databases">
        <authorList>
            <person name="Gilmore M.S."/>
            <person name="Schwartzman J."/>
            <person name="Van Tyne D."/>
            <person name="Martin M."/>
            <person name="Earl A.M."/>
            <person name="Manson A.L."/>
            <person name="Straub T."/>
            <person name="Salamzade R."/>
            <person name="Saavedra J."/>
            <person name="Lebreton F."/>
            <person name="Prichula J."/>
            <person name="Schaufler K."/>
            <person name="Gaca A."/>
            <person name="Sgardioli B."/>
            <person name="Wagenaar J."/>
            <person name="Strong T."/>
        </authorList>
    </citation>
    <scope>NUCLEOTIDE SEQUENCE [LARGE SCALE GENOMIC DNA]</scope>
    <source>
        <strain evidence="1 2">665A</strain>
    </source>
</reference>
<sequence length="122" mass="14395">MQDDWLMRQLQIMPKQLPMIKQTNNDPLIDVKDSLTGEMRSVSLTQYMYENVLLRNICEAEDIFFAHLHLLTNHQIISISSWFYQKLSNIPESELLEANFSVEEIRQGQDELQRLLIQRTDG</sequence>
<protein>
    <submittedName>
        <fullName evidence="1">Uncharacterized protein</fullName>
    </submittedName>
</protein>
<reference evidence="1 2" key="2">
    <citation type="submission" date="2024-02" db="EMBL/GenBank/DDBJ databases">
        <title>The Genome Sequence of Enterococcus sp. DIV0159.</title>
        <authorList>
            <person name="Earl A."/>
            <person name="Manson A."/>
            <person name="Gilmore M."/>
            <person name="Sanders J."/>
            <person name="Shea T."/>
            <person name="Howe W."/>
            <person name="Livny J."/>
            <person name="Cuomo C."/>
            <person name="Neafsey D."/>
            <person name="Birren B."/>
        </authorList>
    </citation>
    <scope>NUCLEOTIDE SEQUENCE [LARGE SCALE GENOMIC DNA]</scope>
    <source>
        <strain evidence="1 2">665A</strain>
    </source>
</reference>
<dbReference type="Pfam" id="PF20092">
    <property type="entry name" value="DUF6483"/>
    <property type="match status" value="1"/>
</dbReference>
<dbReference type="Proteomes" id="UP000664357">
    <property type="component" value="Unassembled WGS sequence"/>
</dbReference>
<comment type="caution">
    <text evidence="1">The sequence shown here is derived from an EMBL/GenBank/DDBJ whole genome shotgun (WGS) entry which is preliminary data.</text>
</comment>
<name>A0ABV0EPT0_9ENTE</name>
<proteinExistence type="predicted"/>
<organism evidence="1 2">
    <name type="scientific">Candidatus Enterococcus ferrettii</name>
    <dbReference type="NCBI Taxonomy" id="2815324"/>
    <lineage>
        <taxon>Bacteria</taxon>
        <taxon>Bacillati</taxon>
        <taxon>Bacillota</taxon>
        <taxon>Bacilli</taxon>
        <taxon>Lactobacillales</taxon>
        <taxon>Enterococcaceae</taxon>
        <taxon>Enterococcus</taxon>
    </lineage>
</organism>
<evidence type="ECO:0000313" key="2">
    <source>
        <dbReference type="Proteomes" id="UP000664357"/>
    </source>
</evidence>
<dbReference type="EMBL" id="JAFREL020000002">
    <property type="protein sequence ID" value="MEO1770631.1"/>
    <property type="molecule type" value="Genomic_DNA"/>
</dbReference>
<evidence type="ECO:0000313" key="1">
    <source>
        <dbReference type="EMBL" id="MEO1770631.1"/>
    </source>
</evidence>